<accession>A0AAN5C5M4</accession>
<dbReference type="Proteomes" id="UP001328107">
    <property type="component" value="Unassembled WGS sequence"/>
</dbReference>
<evidence type="ECO:0000313" key="2">
    <source>
        <dbReference type="Proteomes" id="UP001328107"/>
    </source>
</evidence>
<dbReference type="EMBL" id="BTRK01000001">
    <property type="protein sequence ID" value="GMR29854.1"/>
    <property type="molecule type" value="Genomic_DNA"/>
</dbReference>
<reference evidence="2" key="1">
    <citation type="submission" date="2022-10" db="EMBL/GenBank/DDBJ databases">
        <title>Genome assembly of Pristionchus species.</title>
        <authorList>
            <person name="Yoshida K."/>
            <person name="Sommer R.J."/>
        </authorList>
    </citation>
    <scope>NUCLEOTIDE SEQUENCE [LARGE SCALE GENOMIC DNA]</scope>
    <source>
        <strain evidence="2">RS5460</strain>
    </source>
</reference>
<gene>
    <name evidence="1" type="ORF">PMAYCL1PPCAC_00049</name>
</gene>
<proteinExistence type="predicted"/>
<name>A0AAN5C5M4_9BILA</name>
<feature type="non-terminal residue" evidence="1">
    <location>
        <position position="1"/>
    </location>
</feature>
<dbReference type="AlphaFoldDB" id="A0AAN5C5M4"/>
<protein>
    <submittedName>
        <fullName evidence="1">Uncharacterized protein</fullName>
    </submittedName>
</protein>
<feature type="non-terminal residue" evidence="1">
    <location>
        <position position="107"/>
    </location>
</feature>
<organism evidence="1 2">
    <name type="scientific">Pristionchus mayeri</name>
    <dbReference type="NCBI Taxonomy" id="1317129"/>
    <lineage>
        <taxon>Eukaryota</taxon>
        <taxon>Metazoa</taxon>
        <taxon>Ecdysozoa</taxon>
        <taxon>Nematoda</taxon>
        <taxon>Chromadorea</taxon>
        <taxon>Rhabditida</taxon>
        <taxon>Rhabditina</taxon>
        <taxon>Diplogasteromorpha</taxon>
        <taxon>Diplogasteroidea</taxon>
        <taxon>Neodiplogasteridae</taxon>
        <taxon>Pristionchus</taxon>
    </lineage>
</organism>
<keyword evidence="2" id="KW-1185">Reference proteome</keyword>
<evidence type="ECO:0000313" key="1">
    <source>
        <dbReference type="EMBL" id="GMR29854.1"/>
    </source>
</evidence>
<sequence length="107" mass="12087">VTVLVNVISEEEVLGALPARLAVHSIFVEDTGEIVQLQREISDDLNWPGNVLDEQRFALQILPHFPHDEYHVIRVEDDPHSVNGIRVEDSGDDLLAFLRLFGQVEYG</sequence>
<comment type="caution">
    <text evidence="1">The sequence shown here is derived from an EMBL/GenBank/DDBJ whole genome shotgun (WGS) entry which is preliminary data.</text>
</comment>